<feature type="transmembrane region" description="Helical" evidence="7">
    <location>
        <begin position="182"/>
        <end position="201"/>
    </location>
</feature>
<keyword evidence="7" id="KW-0479">Metal-binding</keyword>
<feature type="transmembrane region" description="Helical" evidence="7">
    <location>
        <begin position="32"/>
        <end position="55"/>
    </location>
</feature>
<keyword evidence="7" id="KW-0460">Magnesium</keyword>
<dbReference type="InterPro" id="IPR000715">
    <property type="entry name" value="Glycosyl_transferase_4"/>
</dbReference>
<organism evidence="9 10">
    <name type="scientific">Catenulispora subtropica</name>
    <dbReference type="NCBI Taxonomy" id="450798"/>
    <lineage>
        <taxon>Bacteria</taxon>
        <taxon>Bacillati</taxon>
        <taxon>Actinomycetota</taxon>
        <taxon>Actinomycetes</taxon>
        <taxon>Catenulisporales</taxon>
        <taxon>Catenulisporaceae</taxon>
        <taxon>Catenulispora</taxon>
    </lineage>
</organism>
<accession>A0ABP5C011</accession>
<feature type="transmembrane region" description="Helical" evidence="7">
    <location>
        <begin position="305"/>
        <end position="328"/>
    </location>
</feature>
<evidence type="ECO:0000313" key="9">
    <source>
        <dbReference type="EMBL" id="GAA1953636.1"/>
    </source>
</evidence>
<comment type="function">
    <text evidence="7">Catalyzes the initial step of the lipid cycle reactions in the biosynthesis of the cell wall peptidoglycan: transfers peptidoglycan precursor phospho-MurNAc-pentapeptide from UDP-MurNAc-pentapeptide onto the lipid carrier undecaprenyl phosphate, yielding undecaprenyl-pyrophosphoryl-MurNAc-pentapeptide, known as lipid I.</text>
</comment>
<comment type="pathway">
    <text evidence="7">Cell wall biogenesis; peptidoglycan biosynthesis.</text>
</comment>
<evidence type="ECO:0000256" key="2">
    <source>
        <dbReference type="ARBA" id="ARBA00005583"/>
    </source>
</evidence>
<evidence type="ECO:0000256" key="3">
    <source>
        <dbReference type="ARBA" id="ARBA00022679"/>
    </source>
</evidence>
<feature type="transmembrane region" description="Helical" evidence="7">
    <location>
        <begin position="144"/>
        <end position="162"/>
    </location>
</feature>
<dbReference type="Pfam" id="PF00953">
    <property type="entry name" value="Glycos_transf_4"/>
    <property type="match status" value="1"/>
</dbReference>
<dbReference type="Pfam" id="PF10555">
    <property type="entry name" value="MraY_sig1"/>
    <property type="match status" value="1"/>
</dbReference>
<sequence>MSTYAAIHAGVGAWGTVVPHAGSESGLQMRGVLYAAGIALFFSLIGTPMAIKTLARYGFGQPIRDDGPTTHQAKRGTPTMGGVVIVLATLLGYGFTKLATMHAPTASGLLVLFLMAGMGVVGFTDDFLKVFRQRSLGLRAKAKMVGQWIVAIAFAVMALHFPNSQGFKPADTHLSFVRNISAIDLGAVLFVIWAGLLIAGASNGVNLTDGLDGLATGSCVMVFASYVLIGVWQHGESCAVLAGVHGCYPVRDPLDLAIVAAAVMGACFGFLWWNTSPAKIYMGDTGSLALGGALAGLAICSQTELLLAVLGGLFVIITLSVVIQVTYFKISGGKRVFKMAPLHHHFELVGWAEVTVVVRFWIICGLFCGLGLGVFYAGWITVK</sequence>
<evidence type="ECO:0000256" key="8">
    <source>
        <dbReference type="NCBIfam" id="TIGR00445"/>
    </source>
</evidence>
<comment type="subcellular location">
    <subcellularLocation>
        <location evidence="7">Cell membrane</location>
        <topology evidence="7">Multi-pass membrane protein</topology>
    </subcellularLocation>
    <subcellularLocation>
        <location evidence="1">Membrane</location>
        <topology evidence="1">Multi-pass membrane protein</topology>
    </subcellularLocation>
</comment>
<keyword evidence="5 7" id="KW-1133">Transmembrane helix</keyword>
<dbReference type="CDD" id="cd06852">
    <property type="entry name" value="GT_MraY"/>
    <property type="match status" value="1"/>
</dbReference>
<feature type="transmembrane region" description="Helical" evidence="7">
    <location>
        <begin position="76"/>
        <end position="95"/>
    </location>
</feature>
<keyword evidence="7" id="KW-0573">Peptidoglycan synthesis</keyword>
<keyword evidence="7" id="KW-1003">Cell membrane</keyword>
<evidence type="ECO:0000256" key="7">
    <source>
        <dbReference type="HAMAP-Rule" id="MF_00038"/>
    </source>
</evidence>
<comment type="similarity">
    <text evidence="2 7">Belongs to the glycosyltransferase 4 family. MraY subfamily.</text>
</comment>
<feature type="transmembrane region" description="Helical" evidence="7">
    <location>
        <begin position="348"/>
        <end position="379"/>
    </location>
</feature>
<evidence type="ECO:0000256" key="1">
    <source>
        <dbReference type="ARBA" id="ARBA00004141"/>
    </source>
</evidence>
<feature type="transmembrane region" description="Helical" evidence="7">
    <location>
        <begin position="280"/>
        <end position="299"/>
    </location>
</feature>
<feature type="transmembrane region" description="Helical" evidence="7">
    <location>
        <begin position="101"/>
        <end position="123"/>
    </location>
</feature>
<keyword evidence="7" id="KW-0131">Cell cycle</keyword>
<evidence type="ECO:0000256" key="6">
    <source>
        <dbReference type="ARBA" id="ARBA00023136"/>
    </source>
</evidence>
<keyword evidence="4 7" id="KW-0812">Transmembrane</keyword>
<reference evidence="10" key="1">
    <citation type="journal article" date="2019" name="Int. J. Syst. Evol. Microbiol.">
        <title>The Global Catalogue of Microorganisms (GCM) 10K type strain sequencing project: providing services to taxonomists for standard genome sequencing and annotation.</title>
        <authorList>
            <consortium name="The Broad Institute Genomics Platform"/>
            <consortium name="The Broad Institute Genome Sequencing Center for Infectious Disease"/>
            <person name="Wu L."/>
            <person name="Ma J."/>
        </authorList>
    </citation>
    <scope>NUCLEOTIDE SEQUENCE [LARGE SCALE GENOMIC DNA]</scope>
    <source>
        <strain evidence="10">JCM 16013</strain>
    </source>
</reference>
<keyword evidence="3 7" id="KW-0808">Transferase</keyword>
<name>A0ABP5C011_9ACTN</name>
<feature type="transmembrane region" description="Helical" evidence="7">
    <location>
        <begin position="213"/>
        <end position="234"/>
    </location>
</feature>
<dbReference type="Proteomes" id="UP001499854">
    <property type="component" value="Unassembled WGS sequence"/>
</dbReference>
<dbReference type="InterPro" id="IPR018480">
    <property type="entry name" value="PNAcMuramoyl-5peptid_Trfase_CS"/>
</dbReference>
<evidence type="ECO:0000313" key="10">
    <source>
        <dbReference type="Proteomes" id="UP001499854"/>
    </source>
</evidence>
<feature type="transmembrane region" description="Helical" evidence="7">
    <location>
        <begin position="254"/>
        <end position="273"/>
    </location>
</feature>
<keyword evidence="10" id="KW-1185">Reference proteome</keyword>
<dbReference type="EC" id="2.7.8.13" evidence="7 8"/>
<gene>
    <name evidence="7 9" type="primary">mraY</name>
    <name evidence="9" type="ORF">GCM10009838_06200</name>
</gene>
<keyword evidence="6 7" id="KW-0472">Membrane</keyword>
<protein>
    <recommendedName>
        <fullName evidence="7 8">Phospho-N-acetylmuramoyl-pentapeptide-transferase</fullName>
        <ecNumber evidence="7 8">2.7.8.13</ecNumber>
    </recommendedName>
    <alternativeName>
        <fullName evidence="7">UDP-MurNAc-pentapeptide phosphotransferase</fullName>
    </alternativeName>
</protein>
<dbReference type="EMBL" id="BAAAQM010000002">
    <property type="protein sequence ID" value="GAA1953636.1"/>
    <property type="molecule type" value="Genomic_DNA"/>
</dbReference>
<keyword evidence="7" id="KW-0133">Cell shape</keyword>
<keyword evidence="7" id="KW-0132">Cell division</keyword>
<keyword evidence="7" id="KW-0961">Cell wall biogenesis/degradation</keyword>
<comment type="catalytic activity">
    <reaction evidence="7">
        <text>UDP-N-acetyl-alpha-D-muramoyl-L-alanyl-gamma-D-glutamyl-meso-2,6-diaminopimeloyl-D-alanyl-D-alanine + di-trans,octa-cis-undecaprenyl phosphate = di-trans,octa-cis-undecaprenyl diphospho-N-acetyl-alpha-D-muramoyl-L-alanyl-D-glutamyl-meso-2,6-diaminopimeloyl-D-alanyl-D-alanine + UMP</text>
        <dbReference type="Rhea" id="RHEA:28386"/>
        <dbReference type="ChEBI" id="CHEBI:57865"/>
        <dbReference type="ChEBI" id="CHEBI:60392"/>
        <dbReference type="ChEBI" id="CHEBI:61386"/>
        <dbReference type="ChEBI" id="CHEBI:61387"/>
        <dbReference type="EC" id="2.7.8.13"/>
    </reaction>
</comment>
<proteinExistence type="inferred from homology"/>
<dbReference type="PANTHER" id="PTHR22926:SF5">
    <property type="entry name" value="PHOSPHO-N-ACETYLMURAMOYL-PENTAPEPTIDE-TRANSFERASE HOMOLOG"/>
    <property type="match status" value="1"/>
</dbReference>
<evidence type="ECO:0000256" key="5">
    <source>
        <dbReference type="ARBA" id="ARBA00022989"/>
    </source>
</evidence>
<comment type="caution">
    <text evidence="9">The sequence shown here is derived from an EMBL/GenBank/DDBJ whole genome shotgun (WGS) entry which is preliminary data.</text>
</comment>
<dbReference type="PANTHER" id="PTHR22926">
    <property type="entry name" value="PHOSPHO-N-ACETYLMURAMOYL-PENTAPEPTIDE-TRANSFERASE"/>
    <property type="match status" value="1"/>
</dbReference>
<dbReference type="InterPro" id="IPR003524">
    <property type="entry name" value="PNAcMuramoyl-5peptid_Trfase"/>
</dbReference>
<dbReference type="PROSITE" id="PS01348">
    <property type="entry name" value="MRAY_2"/>
    <property type="match status" value="1"/>
</dbReference>
<dbReference type="PROSITE" id="PS01347">
    <property type="entry name" value="MRAY_1"/>
    <property type="match status" value="1"/>
</dbReference>
<evidence type="ECO:0000256" key="4">
    <source>
        <dbReference type="ARBA" id="ARBA00022692"/>
    </source>
</evidence>
<comment type="cofactor">
    <cofactor evidence="7">
        <name>Mg(2+)</name>
        <dbReference type="ChEBI" id="CHEBI:18420"/>
    </cofactor>
</comment>
<dbReference type="NCBIfam" id="TIGR00445">
    <property type="entry name" value="mraY"/>
    <property type="match status" value="1"/>
</dbReference>
<dbReference type="HAMAP" id="MF_00038">
    <property type="entry name" value="MraY"/>
    <property type="match status" value="1"/>
</dbReference>